<protein>
    <recommendedName>
        <fullName evidence="3">Type II secretion system protein N</fullName>
    </recommendedName>
    <alternativeName>
        <fullName evidence="10">General secretion pathway protein N</fullName>
    </alternativeName>
</protein>
<accession>A0A1B4V3S0</accession>
<keyword evidence="12" id="KW-1185">Reference proteome</keyword>
<comment type="subcellular location">
    <subcellularLocation>
        <location evidence="1">Cell inner membrane</location>
    </subcellularLocation>
</comment>
<gene>
    <name evidence="11" type="ORF">SVA_1630</name>
</gene>
<keyword evidence="6" id="KW-0997">Cell inner membrane</keyword>
<evidence type="ECO:0000256" key="4">
    <source>
        <dbReference type="ARBA" id="ARBA00022448"/>
    </source>
</evidence>
<evidence type="ECO:0000256" key="3">
    <source>
        <dbReference type="ARBA" id="ARBA00021563"/>
    </source>
</evidence>
<evidence type="ECO:0000256" key="9">
    <source>
        <dbReference type="ARBA" id="ARBA00023136"/>
    </source>
</evidence>
<dbReference type="KEGG" id="sva:SVA_1630"/>
<dbReference type="Pfam" id="PF01203">
    <property type="entry name" value="T2SSN"/>
    <property type="match status" value="1"/>
</dbReference>
<keyword evidence="5" id="KW-1003">Cell membrane</keyword>
<keyword evidence="4" id="KW-0813">Transport</keyword>
<evidence type="ECO:0000313" key="12">
    <source>
        <dbReference type="Proteomes" id="UP000218899"/>
    </source>
</evidence>
<evidence type="ECO:0000313" key="11">
    <source>
        <dbReference type="EMBL" id="BAU48190.1"/>
    </source>
</evidence>
<sequence length="263" mass="28339">MNRRRATLYAVGGLLLYVAFLVASAPAAWVGWAVARSDQRSVALAQPHGTVWRGEADLYAGGPTNFQRLGRVRWQALPLRLFLGRVAVDVGIAEGDLQGRLVVQRSPGRLTVEDLSATLPVNIAGLFYAPALFFAPTGTLELRSERLSLARDALAGEVRAQWRGAGGRFTGSKSLGDYRIDLNGEGERASLRLSTVSGDLNLSGRGEWRVSGNGELRFTGTAQPQGDAARLEPLLRAIGPDRGGGRRDLRFNTQMPLAHLLGL</sequence>
<keyword evidence="8" id="KW-0653">Protein transport</keyword>
<evidence type="ECO:0000256" key="8">
    <source>
        <dbReference type="ARBA" id="ARBA00022927"/>
    </source>
</evidence>
<reference evidence="11 12" key="1">
    <citation type="submission" date="2015-08" db="EMBL/GenBank/DDBJ databases">
        <title>Complete genome sequence of Sulfurifustis variabilis.</title>
        <authorList>
            <person name="Miura A."/>
            <person name="Kojima H."/>
            <person name="Fukui M."/>
        </authorList>
    </citation>
    <scope>NUCLEOTIDE SEQUENCE [LARGE SCALE GENOMIC DNA]</scope>
    <source>
        <strain evidence="12">skN76</strain>
    </source>
</reference>
<evidence type="ECO:0000256" key="2">
    <source>
        <dbReference type="ARBA" id="ARBA00007208"/>
    </source>
</evidence>
<keyword evidence="9" id="KW-0472">Membrane</keyword>
<dbReference type="EMBL" id="AP014936">
    <property type="protein sequence ID" value="BAU48190.1"/>
    <property type="molecule type" value="Genomic_DNA"/>
</dbReference>
<dbReference type="AlphaFoldDB" id="A0A1B4V3S0"/>
<dbReference type="OrthoDB" id="6118198at2"/>
<dbReference type="Proteomes" id="UP000218899">
    <property type="component" value="Chromosome"/>
</dbReference>
<dbReference type="RefSeq" id="WP_096460729.1">
    <property type="nucleotide sequence ID" value="NZ_AP014936.1"/>
</dbReference>
<name>A0A1B4V3S0_9GAMM</name>
<dbReference type="GO" id="GO:0005886">
    <property type="term" value="C:plasma membrane"/>
    <property type="evidence" value="ECO:0007669"/>
    <property type="project" value="UniProtKB-SubCell"/>
</dbReference>
<evidence type="ECO:0000256" key="6">
    <source>
        <dbReference type="ARBA" id="ARBA00022519"/>
    </source>
</evidence>
<dbReference type="InterPro" id="IPR022792">
    <property type="entry name" value="T2SS_protein-GspN"/>
</dbReference>
<organism evidence="11 12">
    <name type="scientific">Sulfurifustis variabilis</name>
    <dbReference type="NCBI Taxonomy" id="1675686"/>
    <lineage>
        <taxon>Bacteria</taxon>
        <taxon>Pseudomonadati</taxon>
        <taxon>Pseudomonadota</taxon>
        <taxon>Gammaproteobacteria</taxon>
        <taxon>Acidiferrobacterales</taxon>
        <taxon>Acidiferrobacteraceae</taxon>
        <taxon>Sulfurifustis</taxon>
    </lineage>
</organism>
<dbReference type="GO" id="GO:0015627">
    <property type="term" value="C:type II protein secretion system complex"/>
    <property type="evidence" value="ECO:0007669"/>
    <property type="project" value="InterPro"/>
</dbReference>
<keyword evidence="7" id="KW-0812">Transmembrane</keyword>
<evidence type="ECO:0000256" key="5">
    <source>
        <dbReference type="ARBA" id="ARBA00022475"/>
    </source>
</evidence>
<dbReference type="GO" id="GO:0015628">
    <property type="term" value="P:protein secretion by the type II secretion system"/>
    <property type="evidence" value="ECO:0007669"/>
    <property type="project" value="InterPro"/>
</dbReference>
<evidence type="ECO:0000256" key="7">
    <source>
        <dbReference type="ARBA" id="ARBA00022692"/>
    </source>
</evidence>
<comment type="similarity">
    <text evidence="2">Belongs to the GSP N family.</text>
</comment>
<evidence type="ECO:0000256" key="1">
    <source>
        <dbReference type="ARBA" id="ARBA00004533"/>
    </source>
</evidence>
<proteinExistence type="inferred from homology"/>
<evidence type="ECO:0000256" key="10">
    <source>
        <dbReference type="ARBA" id="ARBA00030772"/>
    </source>
</evidence>